<accession>A0A4Y2P6Y7</accession>
<evidence type="ECO:0000313" key="1">
    <source>
        <dbReference type="EMBL" id="GBN46822.1"/>
    </source>
</evidence>
<reference evidence="1 2" key="1">
    <citation type="journal article" date="2019" name="Sci. Rep.">
        <title>Orb-weaving spider Araneus ventricosus genome elucidates the spidroin gene catalogue.</title>
        <authorList>
            <person name="Kono N."/>
            <person name="Nakamura H."/>
            <person name="Ohtoshi R."/>
            <person name="Moran D.A.P."/>
            <person name="Shinohara A."/>
            <person name="Yoshida Y."/>
            <person name="Fujiwara M."/>
            <person name="Mori M."/>
            <person name="Tomita M."/>
            <person name="Arakawa K."/>
        </authorList>
    </citation>
    <scope>NUCLEOTIDE SEQUENCE [LARGE SCALE GENOMIC DNA]</scope>
</reference>
<sequence length="98" mass="10804">MTNDIAGPERIKEGHSQCSSTFFGTQDIPVHSSLRKSDDYWRRQRKSLGYSLLFSFHSSFGHKVKDDPSLPGLLLTHRGLGGMGDVRLGFLLAGSPKA</sequence>
<organism evidence="1 2">
    <name type="scientific">Araneus ventricosus</name>
    <name type="common">Orbweaver spider</name>
    <name type="synonym">Epeira ventricosa</name>
    <dbReference type="NCBI Taxonomy" id="182803"/>
    <lineage>
        <taxon>Eukaryota</taxon>
        <taxon>Metazoa</taxon>
        <taxon>Ecdysozoa</taxon>
        <taxon>Arthropoda</taxon>
        <taxon>Chelicerata</taxon>
        <taxon>Arachnida</taxon>
        <taxon>Araneae</taxon>
        <taxon>Araneomorphae</taxon>
        <taxon>Entelegynae</taxon>
        <taxon>Araneoidea</taxon>
        <taxon>Araneidae</taxon>
        <taxon>Araneus</taxon>
    </lineage>
</organism>
<gene>
    <name evidence="1" type="ORF">AVEN_75238_1</name>
</gene>
<dbReference type="AlphaFoldDB" id="A0A4Y2P6Y7"/>
<protein>
    <submittedName>
        <fullName evidence="1">Uncharacterized protein</fullName>
    </submittedName>
</protein>
<dbReference type="Proteomes" id="UP000499080">
    <property type="component" value="Unassembled WGS sequence"/>
</dbReference>
<keyword evidence="2" id="KW-1185">Reference proteome</keyword>
<dbReference type="EMBL" id="BGPR01010564">
    <property type="protein sequence ID" value="GBN46822.1"/>
    <property type="molecule type" value="Genomic_DNA"/>
</dbReference>
<evidence type="ECO:0000313" key="2">
    <source>
        <dbReference type="Proteomes" id="UP000499080"/>
    </source>
</evidence>
<proteinExistence type="predicted"/>
<comment type="caution">
    <text evidence="1">The sequence shown here is derived from an EMBL/GenBank/DDBJ whole genome shotgun (WGS) entry which is preliminary data.</text>
</comment>
<name>A0A4Y2P6Y7_ARAVE</name>